<evidence type="ECO:0008006" key="4">
    <source>
        <dbReference type="Google" id="ProtNLM"/>
    </source>
</evidence>
<protein>
    <recommendedName>
        <fullName evidence="4">VWFC domain-containing protein</fullName>
    </recommendedName>
</protein>
<accession>A0A8K0G301</accession>
<proteinExistence type="predicted"/>
<evidence type="ECO:0000313" key="2">
    <source>
        <dbReference type="EMBL" id="KAF2883828.1"/>
    </source>
</evidence>
<evidence type="ECO:0000313" key="3">
    <source>
        <dbReference type="Proteomes" id="UP000801492"/>
    </source>
</evidence>
<reference evidence="2" key="1">
    <citation type="submission" date="2019-08" db="EMBL/GenBank/DDBJ databases">
        <title>The genome of the North American firefly Photinus pyralis.</title>
        <authorList>
            <consortium name="Photinus pyralis genome working group"/>
            <person name="Fallon T.R."/>
            <person name="Sander Lower S.E."/>
            <person name="Weng J.-K."/>
        </authorList>
    </citation>
    <scope>NUCLEOTIDE SEQUENCE</scope>
    <source>
        <strain evidence="2">TRF0915ILg1</strain>
        <tissue evidence="2">Whole body</tissue>
    </source>
</reference>
<evidence type="ECO:0000256" key="1">
    <source>
        <dbReference type="SAM" id="SignalP"/>
    </source>
</evidence>
<comment type="caution">
    <text evidence="2">The sequence shown here is derived from an EMBL/GenBank/DDBJ whole genome shotgun (WGS) entry which is preliminary data.</text>
</comment>
<keyword evidence="3" id="KW-1185">Reference proteome</keyword>
<organism evidence="2 3">
    <name type="scientific">Ignelater luminosus</name>
    <name type="common">Cucubano</name>
    <name type="synonym">Pyrophorus luminosus</name>
    <dbReference type="NCBI Taxonomy" id="2038154"/>
    <lineage>
        <taxon>Eukaryota</taxon>
        <taxon>Metazoa</taxon>
        <taxon>Ecdysozoa</taxon>
        <taxon>Arthropoda</taxon>
        <taxon>Hexapoda</taxon>
        <taxon>Insecta</taxon>
        <taxon>Pterygota</taxon>
        <taxon>Neoptera</taxon>
        <taxon>Endopterygota</taxon>
        <taxon>Coleoptera</taxon>
        <taxon>Polyphaga</taxon>
        <taxon>Elateriformia</taxon>
        <taxon>Elateroidea</taxon>
        <taxon>Elateridae</taxon>
        <taxon>Agrypninae</taxon>
        <taxon>Pyrophorini</taxon>
        <taxon>Ignelater</taxon>
    </lineage>
</organism>
<dbReference type="Gene3D" id="2.10.70.10">
    <property type="entry name" value="Complement Module, domain 1"/>
    <property type="match status" value="1"/>
</dbReference>
<gene>
    <name evidence="2" type="ORF">ILUMI_22359</name>
</gene>
<feature type="chain" id="PRO_5035478874" description="VWFC domain-containing protein" evidence="1">
    <location>
        <begin position="25"/>
        <end position="516"/>
    </location>
</feature>
<keyword evidence="1" id="KW-0732">Signal</keyword>
<name>A0A8K0G301_IGNLU</name>
<dbReference type="Proteomes" id="UP000801492">
    <property type="component" value="Unassembled WGS sequence"/>
</dbReference>
<dbReference type="OrthoDB" id="365605at2759"/>
<dbReference type="EMBL" id="VTPC01090289">
    <property type="protein sequence ID" value="KAF2883828.1"/>
    <property type="molecule type" value="Genomic_DNA"/>
</dbReference>
<dbReference type="AlphaFoldDB" id="A0A8K0G301"/>
<feature type="signal peptide" evidence="1">
    <location>
        <begin position="1"/>
        <end position="24"/>
    </location>
</feature>
<sequence length="516" mass="58351">MIRNLKVHLLYLIAVFVIFKNISGKPKNQKCKTSGTLLYEDMACKPITKASRKHCPTSYNCDHLYENWCEGSERCTLKGRTYGSGDKIPHEETKHKCQAGCFCKAFPSVGASINCALMECPQFIGPQQQPENCYYKWDLDDPCCPTGDICPPFDNVTKCMVDGRIYLEGERFNPANTCLNCVCKKGYNGRNKTPFCEKMSCYVELSFPYEIREFCAPVYNRKYFCCPIIFLCPPHTEMALDLKVPPSSEECDKLGILLYEEIGCKPIKNNPNDPCASSYDCKHLEEKEEHCSFQGKKYKDREGLPDDAIRETCSSGCFCNADKLGSQFTCAAFDCPEFIGGSPLEKRECIRTYQLGGCCSHGQICPPFNNTATCKVDGITYLEGQRFSSKKTCSNCVCQKGFTGKYETPYCKRDSCAVELRHANDIKNKCAPVYNKNNVRCCPQMWVCPSESDIFSPAQKETAFIKTCKFGEKEIKNGQVLQTNLEKYGQKYEIKCDCQLPPLLTCIVLRSENIKH</sequence>